<dbReference type="AlphaFoldDB" id="A0A0Q3K741"/>
<protein>
    <submittedName>
        <fullName evidence="3">Histidine kinase</fullName>
    </submittedName>
</protein>
<feature type="domain" description="FIST C-domain" evidence="2">
    <location>
        <begin position="220"/>
        <end position="358"/>
    </location>
</feature>
<dbReference type="Proteomes" id="UP000051682">
    <property type="component" value="Unassembled WGS sequence"/>
</dbReference>
<dbReference type="Pfam" id="PF10442">
    <property type="entry name" value="FIST_C"/>
    <property type="match status" value="1"/>
</dbReference>
<proteinExistence type="predicted"/>
<dbReference type="PANTHER" id="PTHR40252">
    <property type="entry name" value="BLR0328 PROTEIN"/>
    <property type="match status" value="1"/>
</dbReference>
<gene>
    <name evidence="3" type="ORF">AR438_07635</name>
</gene>
<dbReference type="EMBL" id="LLYZ01000005">
    <property type="protein sequence ID" value="KQK25475.1"/>
    <property type="molecule type" value="Genomic_DNA"/>
</dbReference>
<dbReference type="InterPro" id="IPR013702">
    <property type="entry name" value="FIST_domain_N"/>
</dbReference>
<evidence type="ECO:0000313" key="4">
    <source>
        <dbReference type="Proteomes" id="UP000051682"/>
    </source>
</evidence>
<sequence length="380" mass="41944">MKVAKLLFINGESQYERNDENLDYQKAQLVIGYGARHIIEDSSFFLQLKEKFPNAEIALSSSSGEIFSNEVYDDTVVLTIIGFSKSHIKTSQINTEDFPNSFEAGKSLLEKLPKEHLKWVFVLSDGSLVNGSQLVQGLNTVRPENVLISGGLAGDGDKFEKTAVGLNQTPVPNQILAIGFYGENLELSHASYGGWESFGLKRTVTQSHNNILYEIDHRNALDLYKKYLGKYAEGLPGSALLFPLSLKSDDHSSPVVRTILSINEKNNMMVFAGDLPEGSKVRFMKANMDRLIDAANDAATQCLEMNPSKPKLAVIISCVGRKLVLGNRTNEEVEVIKDVLGSAPIITGFYSYGEISPLKPFDDCVLHNQTITITTINETE</sequence>
<dbReference type="InterPro" id="IPR019494">
    <property type="entry name" value="FIST_C"/>
</dbReference>
<evidence type="ECO:0000313" key="3">
    <source>
        <dbReference type="EMBL" id="KQK25475.1"/>
    </source>
</evidence>
<dbReference type="Pfam" id="PF08495">
    <property type="entry name" value="FIST"/>
    <property type="match status" value="1"/>
</dbReference>
<feature type="domain" description="FIST" evidence="1">
    <location>
        <begin position="26"/>
        <end position="219"/>
    </location>
</feature>
<dbReference type="GO" id="GO:0016301">
    <property type="term" value="F:kinase activity"/>
    <property type="evidence" value="ECO:0007669"/>
    <property type="project" value="UniProtKB-KW"/>
</dbReference>
<keyword evidence="4" id="KW-1185">Reference proteome</keyword>
<dbReference type="SMART" id="SM01204">
    <property type="entry name" value="FIST_C"/>
    <property type="match status" value="1"/>
</dbReference>
<dbReference type="RefSeq" id="WP_056013903.1">
    <property type="nucleotide sequence ID" value="NZ_LLYZ01000005.1"/>
</dbReference>
<dbReference type="OrthoDB" id="9770435at2"/>
<dbReference type="STRING" id="452084.AR438_07635"/>
<keyword evidence="3" id="KW-0418">Kinase</keyword>
<dbReference type="PANTHER" id="PTHR40252:SF2">
    <property type="entry name" value="BLR0328 PROTEIN"/>
    <property type="match status" value="1"/>
</dbReference>
<name>A0A0Q3K741_9FLAO</name>
<dbReference type="SMART" id="SM00897">
    <property type="entry name" value="FIST"/>
    <property type="match status" value="1"/>
</dbReference>
<evidence type="ECO:0000259" key="2">
    <source>
        <dbReference type="SMART" id="SM01204"/>
    </source>
</evidence>
<comment type="caution">
    <text evidence="3">The sequence shown here is derived from an EMBL/GenBank/DDBJ whole genome shotgun (WGS) entry which is preliminary data.</text>
</comment>
<keyword evidence="3" id="KW-0808">Transferase</keyword>
<evidence type="ECO:0000259" key="1">
    <source>
        <dbReference type="SMART" id="SM00897"/>
    </source>
</evidence>
<reference evidence="3 4" key="1">
    <citation type="submission" date="2015-10" db="EMBL/GenBank/DDBJ databases">
        <title>Chryseobacterium aquaticum genome.</title>
        <authorList>
            <person name="Newman J.D."/>
            <person name="Ferguson M.B."/>
            <person name="Miller J.R."/>
        </authorList>
    </citation>
    <scope>NUCLEOTIDE SEQUENCE [LARGE SCALE GENOMIC DNA]</scope>
    <source>
        <strain evidence="3 4">KCTC 12483</strain>
    </source>
</reference>
<organism evidence="3 4">
    <name type="scientific">Chryseobacterium aquaticum</name>
    <dbReference type="NCBI Taxonomy" id="452084"/>
    <lineage>
        <taxon>Bacteria</taxon>
        <taxon>Pseudomonadati</taxon>
        <taxon>Bacteroidota</taxon>
        <taxon>Flavobacteriia</taxon>
        <taxon>Flavobacteriales</taxon>
        <taxon>Weeksellaceae</taxon>
        <taxon>Chryseobacterium group</taxon>
        <taxon>Chryseobacterium</taxon>
    </lineage>
</organism>
<accession>A0A0Q3K741</accession>